<reference evidence="2" key="1">
    <citation type="journal article" date="2015" name="Nat. Plants">
        <title>Genome expansion of Arabis alpina linked with retrotransposition and reduced symmetric DNA methylation.</title>
        <authorList>
            <person name="Willing E.M."/>
            <person name="Rawat V."/>
            <person name="Mandakova T."/>
            <person name="Maumus F."/>
            <person name="James G.V."/>
            <person name="Nordstroem K.J."/>
            <person name="Becker C."/>
            <person name="Warthmann N."/>
            <person name="Chica C."/>
            <person name="Szarzynska B."/>
            <person name="Zytnicki M."/>
            <person name="Albani M.C."/>
            <person name="Kiefer C."/>
            <person name="Bergonzi S."/>
            <person name="Castaings L."/>
            <person name="Mateos J.L."/>
            <person name="Berns M.C."/>
            <person name="Bujdoso N."/>
            <person name="Piofczyk T."/>
            <person name="de Lorenzo L."/>
            <person name="Barrero-Sicilia C."/>
            <person name="Mateos I."/>
            <person name="Piednoel M."/>
            <person name="Hagmann J."/>
            <person name="Chen-Min-Tao R."/>
            <person name="Iglesias-Fernandez R."/>
            <person name="Schuster S.C."/>
            <person name="Alonso-Blanco C."/>
            <person name="Roudier F."/>
            <person name="Carbonero P."/>
            <person name="Paz-Ares J."/>
            <person name="Davis S.J."/>
            <person name="Pecinka A."/>
            <person name="Quesneville H."/>
            <person name="Colot V."/>
            <person name="Lysak M.A."/>
            <person name="Weigel D."/>
            <person name="Coupland G."/>
            <person name="Schneeberger K."/>
        </authorList>
    </citation>
    <scope>NUCLEOTIDE SEQUENCE [LARGE SCALE GENOMIC DNA]</scope>
    <source>
        <strain evidence="2">cv. Pajares</strain>
    </source>
</reference>
<proteinExistence type="predicted"/>
<dbReference type="EMBL" id="CM002871">
    <property type="protein sequence ID" value="KFK39700.1"/>
    <property type="molecule type" value="Genomic_DNA"/>
</dbReference>
<keyword evidence="2" id="KW-1185">Reference proteome</keyword>
<gene>
    <name evidence="1" type="ordered locus">AALP_Aa3g277500</name>
</gene>
<dbReference type="Gramene" id="KFK39700">
    <property type="protein sequence ID" value="KFK39700"/>
    <property type="gene ID" value="AALP_AA3G277500"/>
</dbReference>
<evidence type="ECO:0000313" key="2">
    <source>
        <dbReference type="Proteomes" id="UP000029120"/>
    </source>
</evidence>
<accession>A0A087HC48</accession>
<sequence>MELTNPSVSLLRFESKLPNPKESSALCFGVLCRGGVFPLTARTTNRRRNDGDHIKQGSWSVTKGVDLRDQDISFSYSDLNSVEAVMRCVQIDLLCVHHQAMDISNIKRGVSI</sequence>
<evidence type="ECO:0000313" key="1">
    <source>
        <dbReference type="EMBL" id="KFK39700.1"/>
    </source>
</evidence>
<dbReference type="AlphaFoldDB" id="A0A087HC48"/>
<dbReference type="Proteomes" id="UP000029120">
    <property type="component" value="Chromosome 3"/>
</dbReference>
<name>A0A087HC48_ARAAL</name>
<protein>
    <submittedName>
        <fullName evidence="1">Uncharacterized protein</fullName>
    </submittedName>
</protein>
<organism evidence="1 2">
    <name type="scientific">Arabis alpina</name>
    <name type="common">Alpine rock-cress</name>
    <dbReference type="NCBI Taxonomy" id="50452"/>
    <lineage>
        <taxon>Eukaryota</taxon>
        <taxon>Viridiplantae</taxon>
        <taxon>Streptophyta</taxon>
        <taxon>Embryophyta</taxon>
        <taxon>Tracheophyta</taxon>
        <taxon>Spermatophyta</taxon>
        <taxon>Magnoliopsida</taxon>
        <taxon>eudicotyledons</taxon>
        <taxon>Gunneridae</taxon>
        <taxon>Pentapetalae</taxon>
        <taxon>rosids</taxon>
        <taxon>malvids</taxon>
        <taxon>Brassicales</taxon>
        <taxon>Brassicaceae</taxon>
        <taxon>Arabideae</taxon>
        <taxon>Arabis</taxon>
    </lineage>
</organism>